<reference evidence="2" key="1">
    <citation type="submission" date="2022-02" db="EMBL/GenBank/DDBJ databases">
        <title>Towards deciphering the DNA virus diversity associated with rodent species in the families Cricetidae and Heteromyidae.</title>
        <authorList>
            <person name="Lund M."/>
            <person name="Larsen B.B."/>
            <person name="Gryseels S."/>
            <person name="Kraberger S."/>
            <person name="Rowsey D.M."/>
            <person name="Steger L."/>
            <person name="Yule K.M."/>
            <person name="Upham N.S."/>
            <person name="Worobey M."/>
            <person name="Van Doorslaer K."/>
            <person name="Varsani A."/>
        </authorList>
    </citation>
    <scope>NUCLEOTIDE SEQUENCE</scope>
    <source>
        <strain evidence="2">NeonRodF7_7</strain>
    </source>
</reference>
<proteinExistence type="predicted"/>
<sequence length="38" mass="4421">MEKYFKVLVILLCVVIFLRYILPIIIGLFVALYYGLIG</sequence>
<accession>A0A976N2S5</accession>
<keyword evidence="1" id="KW-0812">Transmembrane</keyword>
<protein>
    <submittedName>
        <fullName evidence="2">Uncharacterized protein</fullName>
    </submittedName>
</protein>
<dbReference type="EMBL" id="OM869667">
    <property type="protein sequence ID" value="UPW41799.1"/>
    <property type="molecule type" value="Genomic_DNA"/>
</dbReference>
<keyword evidence="1" id="KW-1133">Transmembrane helix</keyword>
<feature type="transmembrane region" description="Helical" evidence="1">
    <location>
        <begin position="7"/>
        <end position="36"/>
    </location>
</feature>
<organism evidence="2">
    <name type="scientific">Peromfec virus RodF7_7</name>
    <dbReference type="NCBI Taxonomy" id="2929355"/>
    <lineage>
        <taxon>Viruses</taxon>
        <taxon>Monodnaviria</taxon>
        <taxon>Sangervirae</taxon>
        <taxon>Phixviricota</taxon>
        <taxon>Malgrandaviricetes</taxon>
        <taxon>Petitvirales</taxon>
        <taxon>Microviridae</taxon>
    </lineage>
</organism>
<evidence type="ECO:0000256" key="1">
    <source>
        <dbReference type="SAM" id="Phobius"/>
    </source>
</evidence>
<keyword evidence="1" id="KW-0472">Membrane</keyword>
<evidence type="ECO:0000313" key="2">
    <source>
        <dbReference type="EMBL" id="UPW41799.1"/>
    </source>
</evidence>
<name>A0A976N2S5_9VIRU</name>